<evidence type="ECO:0000256" key="2">
    <source>
        <dbReference type="ARBA" id="ARBA00009928"/>
    </source>
</evidence>
<dbReference type="AlphaFoldDB" id="A0A8J2IYY8"/>
<sequence>MSTQNLKPHFKPYQPKEGEDYLVEGIKLKDGEKPQIRQELRDLAKDKKAFELFLLGFWQFQLVPQDQLLSYYQIAGIHGLPYEAWPKGDPLQRELARTDDFGSGGGGFCTHSSILFLTWHRPYLSLFESVLREAMIHVAKEFAKDGQNEYLSIAEKFRLPYWDWALPGPSVFPNEAIRATYPVNMPKSLRSFYEFNATGDVTLSNPLYAYRFGEGTLNKVILDSLPTTTRYHRRGMGTNPKANKELEDQLVEYVMKGWVEDENDNYKLVKTEINLAERLVYILQSYDSFSQVSQNKLTKRDRGKEQDETVVKGRGFGSLEDIHNTLHAYTGGPGDYMGHMNDPSYAAFDPIFWMHHANIDRLLAIWQVLHGNASPKSQSKSNDPWVTPLQTNSSNWFTERDGIEDNNTPLLPFYENNKQVDQDKFWKSSQVHDTARFGYAYPETIDDTLGSSKESIEKIRVKLREKYASASLANMALVAKATKSGLPKPDEILQHRAAKLTQIHDAKAPNTTKTALALNPDIPNEVKSILPDVEADPIESIKIPKELSVVDLINEDNTYLEWLVNIKAEKHAFGGQYAVHVFVGDFPEDESPALYGTSPFHVGTFFPFGQGNDTSCGKCKDDQSDGLEITGQIPLTVSLVERYFAGQLSGLDVDAVEDYLVKYLHWEVVDQNGNRLKPEGKRDQLPGLLVGVISNKVTLPQNVNEFPSYSEHVTVHPKITTRRDGTGRAEGTGVTEEVKLACC</sequence>
<dbReference type="EMBL" id="CAJSTJ010000154">
    <property type="protein sequence ID" value="CAG7563260.1"/>
    <property type="molecule type" value="Genomic_DNA"/>
</dbReference>
<dbReference type="GO" id="GO:0004503">
    <property type="term" value="F:tyrosinase activity"/>
    <property type="evidence" value="ECO:0007669"/>
    <property type="project" value="UniProtKB-EC"/>
</dbReference>
<name>A0A8J2IYY8_FUSEQ</name>
<comment type="cofactor">
    <cofactor evidence="1">
        <name>Cu(2+)</name>
        <dbReference type="ChEBI" id="CHEBI:29036"/>
    </cofactor>
</comment>
<evidence type="ECO:0000259" key="9">
    <source>
        <dbReference type="PROSITE" id="PS00497"/>
    </source>
</evidence>
<evidence type="ECO:0000256" key="8">
    <source>
        <dbReference type="ARBA" id="ARBA00048881"/>
    </source>
</evidence>
<evidence type="ECO:0000313" key="12">
    <source>
        <dbReference type="Proteomes" id="UP000693738"/>
    </source>
</evidence>
<dbReference type="InterPro" id="IPR002227">
    <property type="entry name" value="Tyrosinase_Cu-bd"/>
</dbReference>
<evidence type="ECO:0000313" key="11">
    <source>
        <dbReference type="EMBL" id="CAG7563260.1"/>
    </source>
</evidence>
<dbReference type="PANTHER" id="PTHR11474">
    <property type="entry name" value="TYROSINASE FAMILY MEMBER"/>
    <property type="match status" value="1"/>
</dbReference>
<comment type="catalytic activity">
    <reaction evidence="8">
        <text>L-tyrosine + O2 = L-dopaquinone + H2O</text>
        <dbReference type="Rhea" id="RHEA:18117"/>
        <dbReference type="ChEBI" id="CHEBI:15377"/>
        <dbReference type="ChEBI" id="CHEBI:15379"/>
        <dbReference type="ChEBI" id="CHEBI:57924"/>
        <dbReference type="ChEBI" id="CHEBI:58315"/>
        <dbReference type="EC" id="1.14.18.1"/>
    </reaction>
</comment>
<dbReference type="PROSITE" id="PS00498">
    <property type="entry name" value="TYROSINASE_2"/>
    <property type="match status" value="1"/>
</dbReference>
<comment type="caution">
    <text evidence="11">The sequence shown here is derived from an EMBL/GenBank/DDBJ whole genome shotgun (WGS) entry which is preliminary data.</text>
</comment>
<evidence type="ECO:0000259" key="10">
    <source>
        <dbReference type="PROSITE" id="PS00498"/>
    </source>
</evidence>
<evidence type="ECO:0000256" key="1">
    <source>
        <dbReference type="ARBA" id="ARBA00001973"/>
    </source>
</evidence>
<feature type="domain" description="Tyrosinase copper-binding" evidence="10">
    <location>
        <begin position="349"/>
        <end position="360"/>
    </location>
</feature>
<protein>
    <recommendedName>
        <fullName evidence="3">tyrosinase</fullName>
        <ecNumber evidence="3">1.14.18.1</ecNumber>
    </recommendedName>
</protein>
<dbReference type="PANTHER" id="PTHR11474:SF76">
    <property type="entry name" value="SHKT DOMAIN-CONTAINING PROTEIN"/>
    <property type="match status" value="1"/>
</dbReference>
<proteinExistence type="inferred from homology"/>
<dbReference type="PROSITE" id="PS00497">
    <property type="entry name" value="TYROSINASE_1"/>
    <property type="match status" value="1"/>
</dbReference>
<dbReference type="InterPro" id="IPR041640">
    <property type="entry name" value="Tyrosinase_C"/>
</dbReference>
<evidence type="ECO:0000256" key="3">
    <source>
        <dbReference type="ARBA" id="ARBA00011906"/>
    </source>
</evidence>
<evidence type="ECO:0000256" key="5">
    <source>
        <dbReference type="ARBA" id="ARBA00023033"/>
    </source>
</evidence>
<feature type="domain" description="Tyrosinase copper-binding" evidence="9">
    <location>
        <begin position="111"/>
        <end position="128"/>
    </location>
</feature>
<accession>A0A8J2IYY8</accession>
<dbReference type="InterPro" id="IPR050316">
    <property type="entry name" value="Tyrosinase/Hemocyanin"/>
</dbReference>
<organism evidence="11 12">
    <name type="scientific">Fusarium equiseti</name>
    <name type="common">Fusarium scirpi</name>
    <dbReference type="NCBI Taxonomy" id="61235"/>
    <lineage>
        <taxon>Eukaryota</taxon>
        <taxon>Fungi</taxon>
        <taxon>Dikarya</taxon>
        <taxon>Ascomycota</taxon>
        <taxon>Pezizomycotina</taxon>
        <taxon>Sordariomycetes</taxon>
        <taxon>Hypocreomycetidae</taxon>
        <taxon>Hypocreales</taxon>
        <taxon>Nectriaceae</taxon>
        <taxon>Fusarium</taxon>
        <taxon>Fusarium incarnatum-equiseti species complex</taxon>
    </lineage>
</organism>
<dbReference type="Pfam" id="PF18132">
    <property type="entry name" value="Tyrosinase_C"/>
    <property type="match status" value="1"/>
</dbReference>
<reference evidence="11" key="1">
    <citation type="submission" date="2021-05" db="EMBL/GenBank/DDBJ databases">
        <authorList>
            <person name="Khan N."/>
        </authorList>
    </citation>
    <scope>NUCLEOTIDE SEQUENCE</scope>
</reference>
<gene>
    <name evidence="11" type="ORF">FEQUK3_LOCUS8965</name>
</gene>
<comment type="catalytic activity">
    <reaction evidence="7">
        <text>2 L-dopa + O2 = 2 L-dopaquinone + 2 H2O</text>
        <dbReference type="Rhea" id="RHEA:34287"/>
        <dbReference type="ChEBI" id="CHEBI:15377"/>
        <dbReference type="ChEBI" id="CHEBI:15379"/>
        <dbReference type="ChEBI" id="CHEBI:57504"/>
        <dbReference type="ChEBI" id="CHEBI:57924"/>
        <dbReference type="EC" id="1.14.18.1"/>
    </reaction>
</comment>
<dbReference type="Pfam" id="PF00264">
    <property type="entry name" value="Tyrosinase"/>
    <property type="match status" value="1"/>
</dbReference>
<keyword evidence="4" id="KW-0560">Oxidoreductase</keyword>
<dbReference type="GO" id="GO:0042438">
    <property type="term" value="P:melanin biosynthetic process"/>
    <property type="evidence" value="ECO:0007669"/>
    <property type="project" value="UniProtKB-KW"/>
</dbReference>
<keyword evidence="5" id="KW-0503">Monooxygenase</keyword>
<keyword evidence="6" id="KW-0470">Melanin biosynthesis</keyword>
<evidence type="ECO:0000256" key="6">
    <source>
        <dbReference type="ARBA" id="ARBA00023101"/>
    </source>
</evidence>
<comment type="similarity">
    <text evidence="2">Belongs to the tyrosinase family.</text>
</comment>
<evidence type="ECO:0000256" key="4">
    <source>
        <dbReference type="ARBA" id="ARBA00023002"/>
    </source>
</evidence>
<dbReference type="Proteomes" id="UP000693738">
    <property type="component" value="Unassembled WGS sequence"/>
</dbReference>
<dbReference type="EC" id="1.14.18.1" evidence="3"/>
<evidence type="ECO:0000256" key="7">
    <source>
        <dbReference type="ARBA" id="ARBA00048233"/>
    </source>
</evidence>